<dbReference type="SUPFAM" id="SSF52540">
    <property type="entry name" value="P-loop containing nucleoside triphosphate hydrolases"/>
    <property type="match status" value="1"/>
</dbReference>
<dbReference type="InterPro" id="IPR027417">
    <property type="entry name" value="P-loop_NTPase"/>
</dbReference>
<gene>
    <name evidence="1" type="ORF">MQP27_01690</name>
</gene>
<reference evidence="1" key="1">
    <citation type="submission" date="2022-03" db="EMBL/GenBank/DDBJ databases">
        <title>Streptomyces 7R015 and 7R016 isolated from Barleria lupulina in Thailand.</title>
        <authorList>
            <person name="Kanchanasin P."/>
            <person name="Phongsopitanun W."/>
            <person name="Tanasupawat S."/>
        </authorList>
    </citation>
    <scope>NUCLEOTIDE SEQUENCE</scope>
    <source>
        <strain evidence="1">7R015</strain>
    </source>
</reference>
<accession>A0ABS9XXZ5</accession>
<dbReference type="RefSeq" id="WP_242759792.1">
    <property type="nucleotide sequence ID" value="NZ_JALDAY010000001.1"/>
</dbReference>
<evidence type="ECO:0000313" key="1">
    <source>
        <dbReference type="EMBL" id="MCI3269825.1"/>
    </source>
</evidence>
<comment type="caution">
    <text evidence="1">The sequence shown here is derived from an EMBL/GenBank/DDBJ whole genome shotgun (WGS) entry which is preliminary data.</text>
</comment>
<proteinExistence type="predicted"/>
<organism evidence="1 2">
    <name type="scientific">Streptomyces cylindrosporus</name>
    <dbReference type="NCBI Taxonomy" id="2927583"/>
    <lineage>
        <taxon>Bacteria</taxon>
        <taxon>Bacillati</taxon>
        <taxon>Actinomycetota</taxon>
        <taxon>Actinomycetes</taxon>
        <taxon>Kitasatosporales</taxon>
        <taxon>Streptomycetaceae</taxon>
        <taxon>Streptomyces</taxon>
    </lineage>
</organism>
<dbReference type="Proteomes" id="UP001165269">
    <property type="component" value="Unassembled WGS sequence"/>
</dbReference>
<keyword evidence="2" id="KW-1185">Reference proteome</keyword>
<dbReference type="PANTHER" id="PTHR19871:SF14">
    <property type="entry name" value="DUF4062 DOMAIN-CONTAINING PROTEIN"/>
    <property type="match status" value="1"/>
</dbReference>
<dbReference type="InterPro" id="IPR052752">
    <property type="entry name" value="NACHT-WD_repeat"/>
</dbReference>
<evidence type="ECO:0000313" key="2">
    <source>
        <dbReference type="Proteomes" id="UP001165269"/>
    </source>
</evidence>
<dbReference type="EMBL" id="JALDAY010000001">
    <property type="protein sequence ID" value="MCI3269825.1"/>
    <property type="molecule type" value="Genomic_DNA"/>
</dbReference>
<dbReference type="PANTHER" id="PTHR19871">
    <property type="entry name" value="BETA TRANSDUCIN-RELATED PROTEIN"/>
    <property type="match status" value="1"/>
</dbReference>
<name>A0ABS9XXZ5_9ACTN</name>
<protein>
    <recommendedName>
        <fullName evidence="3">ATP-binding protein</fullName>
    </recommendedName>
</protein>
<sequence length="1455" mass="158062">MTTVSGDATGDRSIVVGRDAIQSILITGDHNRVFVGEYELLRDAYIEPWSVFQRVDVEGFVGREWLLAEIDRFLATEDRGYFVLEASAGLGKTAFLAHLIQQRGYVHHFAETARGPDGVAPALRSLAAQVIRAAELLPFSVDEVLPSTAGSRPDFFAHLLKRASDRRAGEHDRLVIVVDGLDEAGVPIGHNVLGLPEVLPPGVYVVVSQRPVPVPLDTQSPLRVFSMDAAGDPNLGDMRRYLQRAVASPPLAAVVRDSAYTPAEVVETLVARSAGVWIYLHYVLADVVRERRVDLDVLPDGLWAYYARFWRRWRGERREEWYGTFLPLLATLAAVQEDVTADLLATLAGTDGGPALTALLDEDWLPFLAVDEVGGERRYRPYHASVREFLEGRLDRTGRRAMDVALAREFEQAVRVAHGRIADRYLRRWGGLERGLDRLLTGSEGLLDGGYGLRHVTAHLAGAGRHGELERLLRLEADGRNVWFAAQDLTGELSAYQADVARAWRLAEDRGVREPGSGGTVDIAAEARWALHTSSVNALAGSVPPTLLVGLVRAGVWSPAKGLAYARQTLDTSARAEMLAGLAGVTPASLQLDLLGAVEALDEWHRADALAELAESLPEILLSRAVHALEGTESYRLQAATVRLATRLGRLGRWEEVFQLMATCPEAQPRAFAVLASELPDDRLDAALHVTTAVADPDEKVRALTALLLRLGADQSAEAWRALLDVVDGVAPVTLITALPAMRPRPWATGVLTDTIERWDRPWARSRGLAALAAQVPDGERGSLVERALAHVGEIEVAVTRQDDGWGRTIQGPELGLFERADALGALLPLVVGDMRAAVLAEAVAVARVAFTTALEELCEHGGWTHVSRLFSPRPSERTTGHGPWVGAAPMLLFRRLPDADGRELVESVLAKAEGIPKPSDRATVLGHLFLAAPLAYLDGILARLLTAFRAIDDPEKRCDGLLEILHDVTGPARDRVIADIIDTLRHREFPDRLRILNDLAPSLAPQAVATALPGAADWTPDHLPRAVEHVGALIPHLPPETVDRLIEAARRVEDLPAQLAAAAGLAPYLPAERRAAVVARAVRFRDDPENEGEYSFRHGRILARLARALAEQGHADEAIDVAAVLWHRDNTWPSQRHDTLTDVARVLAPARPAAALRAVARITRADERSRALWAVLSLAPDTREVLALVRSELGEDLTPRDLAALEEDNSWNPDDETDDPPGDVPDILARARRAQGHRRADLIAAVARRLDVDQALSALDLAENIPDEYAHENAVAALTARLVALGRTAEATAAVLRLTPVDRGWEDSPRTAVLVRHVPVLAGHGYLDEARRATDYLPSHSPHGEPHRADALTLLARRYVETGALDAGMHCALSIPEDEERSGALAAVAESAAALPPTALLHAVRTVLSRAPTLPRSALLTDLAAFAPVLVRIGGRRAAADLADAIDDVTRWWP</sequence>
<evidence type="ECO:0008006" key="3">
    <source>
        <dbReference type="Google" id="ProtNLM"/>
    </source>
</evidence>